<name>A0A167IP95_9FLAO</name>
<dbReference type="InterPro" id="IPR017938">
    <property type="entry name" value="Riboflavin_synthase-like_b-brl"/>
</dbReference>
<dbReference type="InterPro" id="IPR001709">
    <property type="entry name" value="Flavoprot_Pyr_Nucl_cyt_Rdtase"/>
</dbReference>
<dbReference type="AlphaFoldDB" id="A0A167IP95"/>
<feature type="domain" description="Flavodoxin-like" evidence="3">
    <location>
        <begin position="340"/>
        <end position="479"/>
    </location>
</feature>
<evidence type="ECO:0000256" key="2">
    <source>
        <dbReference type="SAM" id="Phobius"/>
    </source>
</evidence>
<dbReference type="GO" id="GO:0016491">
    <property type="term" value="F:oxidoreductase activity"/>
    <property type="evidence" value="ECO:0007669"/>
    <property type="project" value="InterPro"/>
</dbReference>
<keyword evidence="1" id="KW-0285">Flavoprotein</keyword>
<dbReference type="PRINTS" id="PR00369">
    <property type="entry name" value="FLAVODOXIN"/>
</dbReference>
<dbReference type="SUPFAM" id="SSF52343">
    <property type="entry name" value="Ferredoxin reductase-like, C-terminal NADP-linked domain"/>
    <property type="match status" value="1"/>
</dbReference>
<dbReference type="SUPFAM" id="SSF63380">
    <property type="entry name" value="Riboflavin synthase domain-like"/>
    <property type="match status" value="1"/>
</dbReference>
<dbReference type="STRING" id="1763537.ULVI_03785"/>
<evidence type="ECO:0000313" key="6">
    <source>
        <dbReference type="Proteomes" id="UP000077013"/>
    </source>
</evidence>
<dbReference type="InterPro" id="IPR001094">
    <property type="entry name" value="Flavdoxin-like"/>
</dbReference>
<dbReference type="Gene3D" id="2.40.30.10">
    <property type="entry name" value="Translation factors"/>
    <property type="match status" value="1"/>
</dbReference>
<dbReference type="Gene3D" id="3.40.50.360">
    <property type="match status" value="1"/>
</dbReference>
<dbReference type="RefSeq" id="WP_082830781.1">
    <property type="nucleotide sequence ID" value="NZ_LRXL01000026.1"/>
</dbReference>
<dbReference type="InterPro" id="IPR005625">
    <property type="entry name" value="PepSY-ass_TM"/>
</dbReference>
<evidence type="ECO:0000259" key="3">
    <source>
        <dbReference type="PROSITE" id="PS50902"/>
    </source>
</evidence>
<proteinExistence type="predicted"/>
<organism evidence="5 6">
    <name type="scientific">Cochleicola gelatinilyticus</name>
    <dbReference type="NCBI Taxonomy" id="1763537"/>
    <lineage>
        <taxon>Bacteria</taxon>
        <taxon>Pseudomonadati</taxon>
        <taxon>Bacteroidota</taxon>
        <taxon>Flavobacteriia</taxon>
        <taxon>Flavobacteriales</taxon>
        <taxon>Flavobacteriaceae</taxon>
        <taxon>Cochleicola</taxon>
    </lineage>
</organism>
<dbReference type="PRINTS" id="PR00371">
    <property type="entry name" value="FPNCR"/>
</dbReference>
<dbReference type="InterPro" id="IPR008254">
    <property type="entry name" value="Flavodoxin/NO_synth"/>
</dbReference>
<protein>
    <submittedName>
        <fullName evidence="5">Oxidoreductase</fullName>
    </submittedName>
</protein>
<feature type="transmembrane region" description="Helical" evidence="2">
    <location>
        <begin position="130"/>
        <end position="151"/>
    </location>
</feature>
<dbReference type="Pfam" id="PF00175">
    <property type="entry name" value="NAD_binding_1"/>
    <property type="match status" value="1"/>
</dbReference>
<dbReference type="GO" id="GO:0050660">
    <property type="term" value="F:flavin adenine dinucleotide binding"/>
    <property type="evidence" value="ECO:0007669"/>
    <property type="project" value="TreeGrafter"/>
</dbReference>
<feature type="transmembrane region" description="Helical" evidence="2">
    <location>
        <begin position="294"/>
        <end position="317"/>
    </location>
</feature>
<dbReference type="InterPro" id="IPR029039">
    <property type="entry name" value="Flavoprotein-like_sf"/>
</dbReference>
<evidence type="ECO:0000259" key="4">
    <source>
        <dbReference type="PROSITE" id="PS51384"/>
    </source>
</evidence>
<sequence length="728" mass="81985">MTISVWRYSHFLLAIVSSLFLLIASVTGVILAMEPITHQAKGYAVTDLNTVSVGTTINALQKKYDEVFELEVEPSGFVKASVLTQDLETKDIYIDPITSEALGEVPERPFIYSFSTNLHRSLFLKTIGRVFVGLISLILCFIAVTGIVLLAKRQGGIKKLFAKVQKEYFEMRYHVVLSRWFFIPILIVAATGVYLSAEKFDLLPKTPLLFEESTSETAAHATGKSFFETTTLNEIRSIAFPFSEDPEEYFQVSLQDKEVKVHQVTGAVVSSAPYPFVTLASRLSLALHTGEGSVLWSIVLLLASASIVFFMYSGFVMTLKRLKNTKKPPISMPDKDRCEYVILVGSETGKTYTFAQSFFNALTHSGKKVYLTELNNYTTFEAARHVIVFTATYGEGEATTNARKFETIFSGVQQPHAITYSVVGFGSLEYPDYCQFAIKVDGLLQMHSNFQPVLPLYKINNSDISDFKNWIKKWSEVMRIPLHVELSEEKKKKLKQLPFKVVKRTELNIDDTFIIHLQPLKKVTFVSGDLLHIFPEGSTISRPYSIAKIEDTLVLSIKKHDMGKASNLLYNLPLETTIHAAIETNKHFHFPKKNNSVILIANGTGIAPFLGMLHENKEVEIHLFWGGRTKASVAIYQQLLDLNLSVQNKLQLYTCFSREDNKEYVQDLVAKHPQLILNSLKNNGCLMLCGSLSMQHGVLETLEVLLASSETLQMDDLLFQEQLKMDCY</sequence>
<keyword evidence="2" id="KW-1133">Transmembrane helix</keyword>
<dbReference type="PROSITE" id="PS50902">
    <property type="entry name" value="FLAVODOXIN_LIKE"/>
    <property type="match status" value="1"/>
</dbReference>
<gene>
    <name evidence="5" type="ORF">ULVI_03785</name>
</gene>
<dbReference type="InterPro" id="IPR001433">
    <property type="entry name" value="OxRdtase_FAD/NAD-bd"/>
</dbReference>
<comment type="caution">
    <text evidence="5">The sequence shown here is derived from an EMBL/GenBank/DDBJ whole genome shotgun (WGS) entry which is preliminary data.</text>
</comment>
<dbReference type="GO" id="GO:0005829">
    <property type="term" value="C:cytosol"/>
    <property type="evidence" value="ECO:0007669"/>
    <property type="project" value="TreeGrafter"/>
</dbReference>
<dbReference type="EMBL" id="LRXL01000026">
    <property type="protein sequence ID" value="OAB79870.1"/>
    <property type="molecule type" value="Genomic_DNA"/>
</dbReference>
<keyword evidence="2" id="KW-0812">Transmembrane</keyword>
<dbReference type="PANTHER" id="PTHR19384">
    <property type="entry name" value="NITRIC OXIDE SYNTHASE-RELATED"/>
    <property type="match status" value="1"/>
</dbReference>
<dbReference type="SUPFAM" id="SSF52218">
    <property type="entry name" value="Flavoproteins"/>
    <property type="match status" value="1"/>
</dbReference>
<dbReference type="InterPro" id="IPR017927">
    <property type="entry name" value="FAD-bd_FR_type"/>
</dbReference>
<dbReference type="Pfam" id="PF00258">
    <property type="entry name" value="Flavodoxin_1"/>
    <property type="match status" value="1"/>
</dbReference>
<keyword evidence="2" id="KW-0472">Membrane</keyword>
<dbReference type="Pfam" id="PF03929">
    <property type="entry name" value="PepSY_TM"/>
    <property type="match status" value="1"/>
</dbReference>
<feature type="transmembrane region" description="Helical" evidence="2">
    <location>
        <begin position="172"/>
        <end position="195"/>
    </location>
</feature>
<evidence type="ECO:0000256" key="1">
    <source>
        <dbReference type="ARBA" id="ARBA00022630"/>
    </source>
</evidence>
<accession>A0A167IP95</accession>
<reference evidence="5 6" key="1">
    <citation type="submission" date="2016-02" db="EMBL/GenBank/DDBJ databases">
        <title>Ulvibacter sp. LPB0005, isolated from Thais luteostoma.</title>
        <authorList>
            <person name="Shin S.-K."/>
            <person name="Yi H."/>
        </authorList>
    </citation>
    <scope>NUCLEOTIDE SEQUENCE [LARGE SCALE GENOMIC DNA]</scope>
    <source>
        <strain evidence="5 6">LPB0005</strain>
    </source>
</reference>
<dbReference type="GO" id="GO:0010181">
    <property type="term" value="F:FMN binding"/>
    <property type="evidence" value="ECO:0007669"/>
    <property type="project" value="InterPro"/>
</dbReference>
<keyword evidence="6" id="KW-1185">Reference proteome</keyword>
<dbReference type="Gene3D" id="3.40.50.80">
    <property type="entry name" value="Nucleotide-binding domain of ferredoxin-NADP reductase (FNR) module"/>
    <property type="match status" value="1"/>
</dbReference>
<dbReference type="Proteomes" id="UP000077013">
    <property type="component" value="Unassembled WGS sequence"/>
</dbReference>
<dbReference type="OrthoDB" id="9789468at2"/>
<dbReference type="PROSITE" id="PS51384">
    <property type="entry name" value="FAD_FR"/>
    <property type="match status" value="1"/>
</dbReference>
<feature type="transmembrane region" description="Helical" evidence="2">
    <location>
        <begin position="12"/>
        <end position="33"/>
    </location>
</feature>
<feature type="domain" description="FAD-binding FR-type" evidence="4">
    <location>
        <begin position="494"/>
        <end position="591"/>
    </location>
</feature>
<dbReference type="InterPro" id="IPR039261">
    <property type="entry name" value="FNR_nucleotide-bd"/>
</dbReference>
<evidence type="ECO:0000313" key="5">
    <source>
        <dbReference type="EMBL" id="OAB79870.1"/>
    </source>
</evidence>